<organism evidence="1 2">
    <name type="scientific">Fistulifera solaris</name>
    <name type="common">Oleaginous diatom</name>
    <dbReference type="NCBI Taxonomy" id="1519565"/>
    <lineage>
        <taxon>Eukaryota</taxon>
        <taxon>Sar</taxon>
        <taxon>Stramenopiles</taxon>
        <taxon>Ochrophyta</taxon>
        <taxon>Bacillariophyta</taxon>
        <taxon>Bacillariophyceae</taxon>
        <taxon>Bacillariophycidae</taxon>
        <taxon>Naviculales</taxon>
        <taxon>Naviculaceae</taxon>
        <taxon>Fistulifera</taxon>
    </lineage>
</organism>
<keyword evidence="2" id="KW-1185">Reference proteome</keyword>
<dbReference type="EMBL" id="BDSP01000036">
    <property type="protein sequence ID" value="GAX11199.1"/>
    <property type="molecule type" value="Genomic_DNA"/>
</dbReference>
<dbReference type="AlphaFoldDB" id="A0A1Z5JB66"/>
<dbReference type="PANTHER" id="PTHR43628:SF1">
    <property type="entry name" value="CHITIN SYNTHASE REGULATORY FACTOR 2-RELATED"/>
    <property type="match status" value="1"/>
</dbReference>
<reference evidence="1 2" key="1">
    <citation type="journal article" date="2015" name="Plant Cell">
        <title>Oil accumulation by the oleaginous diatom Fistulifera solaris as revealed by the genome and transcriptome.</title>
        <authorList>
            <person name="Tanaka T."/>
            <person name="Maeda Y."/>
            <person name="Veluchamy A."/>
            <person name="Tanaka M."/>
            <person name="Abida H."/>
            <person name="Marechal E."/>
            <person name="Bowler C."/>
            <person name="Muto M."/>
            <person name="Sunaga Y."/>
            <person name="Tanaka M."/>
            <person name="Yoshino T."/>
            <person name="Taniguchi T."/>
            <person name="Fukuda Y."/>
            <person name="Nemoto M."/>
            <person name="Matsumoto M."/>
            <person name="Wong P.S."/>
            <person name="Aburatani S."/>
            <person name="Fujibuchi W."/>
        </authorList>
    </citation>
    <scope>NUCLEOTIDE SEQUENCE [LARGE SCALE GENOMIC DNA]</scope>
    <source>
        <strain evidence="1 2">JPCC DA0580</strain>
    </source>
</reference>
<evidence type="ECO:0008006" key="3">
    <source>
        <dbReference type="Google" id="ProtNLM"/>
    </source>
</evidence>
<dbReference type="OrthoDB" id="40126at2759"/>
<accession>A0A1Z5JB66</accession>
<sequence>MWFQRTLRSESRKLVAASLALPLALSFVYSTAICDDDTMRKRRETILKANARSIQRLNTVGELKKIRKNQEEMLRRWELDEDGWRELPARAWPEYQPSPDHLPAIREKMVKEGCHEKVKTQTEVCQSLMFQVATSLVFYTVDPPAGFQQYQEMAFAGHVDSMVACGIILVEGIGGMTHREAEGVRWLQKAIEQGSTQAFYELGIVYFTGIDGVVEEDSKKAFQYFKEAANRGHVGALFMTADCLMEGEGTEKNVARAIPMLYQAADQGHRYARQRVRELLKAYPL</sequence>
<dbReference type="InterPro" id="IPR006597">
    <property type="entry name" value="Sel1-like"/>
</dbReference>
<dbReference type="PANTHER" id="PTHR43628">
    <property type="entry name" value="ACTIVATOR OF C KINASE PROTEIN 1-RELATED"/>
    <property type="match status" value="1"/>
</dbReference>
<comment type="caution">
    <text evidence="1">The sequence shown here is derived from an EMBL/GenBank/DDBJ whole genome shotgun (WGS) entry which is preliminary data.</text>
</comment>
<dbReference type="Pfam" id="PF08238">
    <property type="entry name" value="Sel1"/>
    <property type="match status" value="3"/>
</dbReference>
<dbReference type="SUPFAM" id="SSF81901">
    <property type="entry name" value="HCP-like"/>
    <property type="match status" value="1"/>
</dbReference>
<dbReference type="InterPro" id="IPR011990">
    <property type="entry name" value="TPR-like_helical_dom_sf"/>
</dbReference>
<dbReference type="Proteomes" id="UP000198406">
    <property type="component" value="Unassembled WGS sequence"/>
</dbReference>
<proteinExistence type="predicted"/>
<evidence type="ECO:0000313" key="1">
    <source>
        <dbReference type="EMBL" id="GAX11199.1"/>
    </source>
</evidence>
<dbReference type="InterPro" id="IPR052945">
    <property type="entry name" value="Mitotic_Regulator"/>
</dbReference>
<evidence type="ECO:0000313" key="2">
    <source>
        <dbReference type="Proteomes" id="UP000198406"/>
    </source>
</evidence>
<dbReference type="InParanoid" id="A0A1Z5JB66"/>
<dbReference type="Gene3D" id="1.25.40.10">
    <property type="entry name" value="Tetratricopeptide repeat domain"/>
    <property type="match status" value="1"/>
</dbReference>
<gene>
    <name evidence="1" type="ORF">FisN_9Hu295</name>
</gene>
<name>A0A1Z5JB66_FISSO</name>
<dbReference type="SMART" id="SM00671">
    <property type="entry name" value="SEL1"/>
    <property type="match status" value="3"/>
</dbReference>
<protein>
    <recommendedName>
        <fullName evidence="3">SEL1 protein</fullName>
    </recommendedName>
</protein>